<dbReference type="GO" id="GO:0033785">
    <property type="term" value="F:heptose 7-phosphate kinase activity"/>
    <property type="evidence" value="ECO:0007669"/>
    <property type="project" value="TreeGrafter"/>
</dbReference>
<dbReference type="EMBL" id="QJJS01000027">
    <property type="protein sequence ID" value="PXW92262.1"/>
    <property type="molecule type" value="Genomic_DNA"/>
</dbReference>
<sequence>MMSSSSTPSASPAATPVLTPQRLAGARVLVVGDAMLDRYWFGAVDRISPEAPVPVVRVTREEERLGGAANVALNVKTLGAQCTLLTVVGDDEPARKLRQLLEEQGVATVLGSDPKLYTIVKLRVIGRSQQLIRIDFENQPESEVLAQMLSDYERVLPEHDAVLFSDYGKGGLTHIPRMIELARAAGKPVLVDPKGSDYRRYAGATTLTPNRAELAQVVGAWGSEADLHQRAHALREQLGLAGLVLTRSEDGMSLFETDATGAPTHVQVPAMAREVFDVTGAGDTVIATLAALLACGLDLAEAMPLANRAGSIVVGKFGTASCSYEELFAKETP</sequence>
<protein>
    <submittedName>
        <fullName evidence="4">D-alpha,beta-D-heptose 7-phosphate 1-kinase</fullName>
    </submittedName>
</protein>
<dbReference type="Pfam" id="PF00294">
    <property type="entry name" value="PfkB"/>
    <property type="match status" value="1"/>
</dbReference>
<keyword evidence="5" id="KW-1185">Reference proteome</keyword>
<evidence type="ECO:0000313" key="5">
    <source>
        <dbReference type="Proteomes" id="UP000247811"/>
    </source>
</evidence>
<accession>A0A318GUB2</accession>
<dbReference type="NCBIfam" id="TIGR02198">
    <property type="entry name" value="rfaE_dom_I"/>
    <property type="match status" value="1"/>
</dbReference>
<dbReference type="PANTHER" id="PTHR46969:SF1">
    <property type="entry name" value="BIFUNCTIONAL PROTEIN HLDE"/>
    <property type="match status" value="1"/>
</dbReference>
<dbReference type="SUPFAM" id="SSF53613">
    <property type="entry name" value="Ribokinase-like"/>
    <property type="match status" value="1"/>
</dbReference>
<dbReference type="CDD" id="cd01172">
    <property type="entry name" value="RfaE_like"/>
    <property type="match status" value="1"/>
</dbReference>
<dbReference type="FunFam" id="3.40.1190.20:FF:000002">
    <property type="entry name" value="Bifunctional protein HldE"/>
    <property type="match status" value="1"/>
</dbReference>
<dbReference type="PROSITE" id="PS00583">
    <property type="entry name" value="PFKB_KINASES_1"/>
    <property type="match status" value="1"/>
</dbReference>
<keyword evidence="2 4" id="KW-0418">Kinase</keyword>
<name>A0A318GUB2_9BURK</name>
<dbReference type="GO" id="GO:0016773">
    <property type="term" value="F:phosphotransferase activity, alcohol group as acceptor"/>
    <property type="evidence" value="ECO:0007669"/>
    <property type="project" value="InterPro"/>
</dbReference>
<proteinExistence type="predicted"/>
<feature type="domain" description="Carbohydrate kinase PfkB" evidence="3">
    <location>
        <begin position="27"/>
        <end position="322"/>
    </location>
</feature>
<dbReference type="InterPro" id="IPR011611">
    <property type="entry name" value="PfkB_dom"/>
</dbReference>
<evidence type="ECO:0000256" key="2">
    <source>
        <dbReference type="ARBA" id="ARBA00022777"/>
    </source>
</evidence>
<dbReference type="PANTHER" id="PTHR46969">
    <property type="entry name" value="BIFUNCTIONAL PROTEIN HLDE"/>
    <property type="match status" value="1"/>
</dbReference>
<dbReference type="InterPro" id="IPR011913">
    <property type="entry name" value="RfaE_dom_I"/>
</dbReference>
<dbReference type="GO" id="GO:0005829">
    <property type="term" value="C:cytosol"/>
    <property type="evidence" value="ECO:0007669"/>
    <property type="project" value="TreeGrafter"/>
</dbReference>
<organism evidence="4 5">
    <name type="scientific">Sphaerotilus hippei</name>
    <dbReference type="NCBI Taxonomy" id="744406"/>
    <lineage>
        <taxon>Bacteria</taxon>
        <taxon>Pseudomonadati</taxon>
        <taxon>Pseudomonadota</taxon>
        <taxon>Betaproteobacteria</taxon>
        <taxon>Burkholderiales</taxon>
        <taxon>Sphaerotilaceae</taxon>
        <taxon>Sphaerotilus</taxon>
    </lineage>
</organism>
<dbReference type="Proteomes" id="UP000247811">
    <property type="component" value="Unassembled WGS sequence"/>
</dbReference>
<reference evidence="4 5" key="1">
    <citation type="submission" date="2018-05" db="EMBL/GenBank/DDBJ databases">
        <title>Genomic Encyclopedia of Type Strains, Phase IV (KMG-IV): sequencing the most valuable type-strain genomes for metagenomic binning, comparative biology and taxonomic classification.</title>
        <authorList>
            <person name="Goeker M."/>
        </authorList>
    </citation>
    <scope>NUCLEOTIDE SEQUENCE [LARGE SCALE GENOMIC DNA]</scope>
    <source>
        <strain evidence="4 5">DSM 566</strain>
    </source>
</reference>
<dbReference type="Gene3D" id="3.40.1190.20">
    <property type="match status" value="1"/>
</dbReference>
<evidence type="ECO:0000313" key="4">
    <source>
        <dbReference type="EMBL" id="PXW92262.1"/>
    </source>
</evidence>
<gene>
    <name evidence="4" type="ORF">C7444_12717</name>
</gene>
<comment type="caution">
    <text evidence="4">The sequence shown here is derived from an EMBL/GenBank/DDBJ whole genome shotgun (WGS) entry which is preliminary data.</text>
</comment>
<dbReference type="GO" id="GO:0033786">
    <property type="term" value="F:heptose-1-phosphate adenylyltransferase activity"/>
    <property type="evidence" value="ECO:0007669"/>
    <property type="project" value="TreeGrafter"/>
</dbReference>
<evidence type="ECO:0000259" key="3">
    <source>
        <dbReference type="Pfam" id="PF00294"/>
    </source>
</evidence>
<dbReference type="InterPro" id="IPR029056">
    <property type="entry name" value="Ribokinase-like"/>
</dbReference>
<dbReference type="InterPro" id="IPR002173">
    <property type="entry name" value="Carboh/pur_kinase_PfkB_CS"/>
</dbReference>
<keyword evidence="1" id="KW-0808">Transferase</keyword>
<dbReference type="AlphaFoldDB" id="A0A318GUB2"/>
<evidence type="ECO:0000256" key="1">
    <source>
        <dbReference type="ARBA" id="ARBA00022679"/>
    </source>
</evidence>